<dbReference type="STRING" id="225848.Sps_03706"/>
<evidence type="ECO:0000256" key="2">
    <source>
        <dbReference type="ARBA" id="ARBA00022737"/>
    </source>
</evidence>
<organism evidence="5 6">
    <name type="scientific">Shewanella psychrophila</name>
    <dbReference type="NCBI Taxonomy" id="225848"/>
    <lineage>
        <taxon>Bacteria</taxon>
        <taxon>Pseudomonadati</taxon>
        <taxon>Pseudomonadota</taxon>
        <taxon>Gammaproteobacteria</taxon>
        <taxon>Alteromonadales</taxon>
        <taxon>Shewanellaceae</taxon>
        <taxon>Shewanella</taxon>
    </lineage>
</organism>
<keyword evidence="3" id="KW-0325">Glycoprotein</keyword>
<dbReference type="Proteomes" id="UP000189545">
    <property type="component" value="Chromosome"/>
</dbReference>
<dbReference type="InterPro" id="IPR028994">
    <property type="entry name" value="Integrin_alpha_N"/>
</dbReference>
<dbReference type="Gene3D" id="2.130.10.130">
    <property type="entry name" value="Integrin alpha, N-terminal"/>
    <property type="match status" value="1"/>
</dbReference>
<dbReference type="AlphaFoldDB" id="A0A1S6HTM0"/>
<sequence>MRSISNGIHSSLGFSHNPVRKLAVSIKAVLLGVVLISSGMATNAYAIDQVDISQLDDGILKLMGKLESVKDPKCHATATRLEGLIYGTPLSTNARYAKTELQKRLVRAIWQKAASLHLDASQLSLSQVNEASELLFQTELKQLKQGLPDVNQSYWSVSTNGVTTEINSRDQQHYGSIAYTLRAMLAVQQDVLLDFDIELPELSDDAAKAITEKVDLVTLSLLKRADSLAREVDSYEVSAKMITQSWGVIFPSLESSENVGTANSSSSKAAKSGLLLPLIEQKIAAFEQYNEVNQTLFARNLQVYFAKLALPKDPAKKAAFKQYFTEAMIAFSGTLYLDAQARVSNGSTIKESDVAASVQSLLPHSINEYEDVIFYPNYPKDKQVIIESYDMDSFRDSGLHWLYFKEALLDAKSLVKIEADPFAAELLSEAIAHYGVLLLRNAGIEGKRLKQEMLSSELVALSYEKIMSDLQKYHNYQPQKLAKTGIISAGGNGGDTPQTRYFINVTDKQGFKAEHRSSDWLSRQLRSYLSKSSETGIITIPPAFGGGGVAAEDINNDGLTDILILSGLGNKLFLNKGGHFEDITVSAGLDNDSKRKGSEDTAGEPRQPLIADFDNDGDQDIVITYVDEAHRVYRNDGEAKFTEVTAIASLGGAGLVGGPATTFDVNNDGLLDIYIEYFGNYLKGELPTLKRRNDNGGVNVLFINKGGFKFEQAKDALGANNSGWGQAVTHTDLNMDGWQDLIVGNDFGVNAYYINQQGKGFVDYAAKLGTDKPSYTMNLSLSDLNRDGIADIYVSNIVTMNKDQKYVTPSEDTSAEFNPDKLANMRVVEGNDLFLSTFADNGVIKYQHSDLVGRGFSSTGWAWDADFLDVDNDGDDDLYVLNGMNDYYVYSTENPYYNDPMTGESLAVNFPDAAKASNVFFLNSSGKLSNVSALSGLDMIANSRSASYLDFDNDGDLDVVVNNYHDTAQLFENQAQKLNNNWIKITLQGSSKHGVNLDGIGAQIIVGYENDGYSWRQVSGSQGYMSVHPKQQHIGLGKATSANLMVIWPNGIRQSISNVKANQSYTVRYPKR</sequence>
<dbReference type="SMART" id="SM00191">
    <property type="entry name" value="Int_alpha"/>
    <property type="match status" value="2"/>
</dbReference>
<dbReference type="InterPro" id="IPR013517">
    <property type="entry name" value="FG-GAP"/>
</dbReference>
<keyword evidence="2" id="KW-0677">Repeat</keyword>
<reference evidence="5 6" key="1">
    <citation type="submission" date="2016-03" db="EMBL/GenBank/DDBJ databases">
        <title>Complete genome sequence of Shewanella psychrophila WP2, a deep sea bacterium isolated from west Pacific sediment.</title>
        <authorList>
            <person name="Xu G."/>
            <person name="Jian H."/>
        </authorList>
    </citation>
    <scope>NUCLEOTIDE SEQUENCE [LARGE SCALE GENOMIC DNA]</scope>
    <source>
        <strain evidence="5 6">WP2</strain>
    </source>
</reference>
<evidence type="ECO:0000313" key="6">
    <source>
        <dbReference type="Proteomes" id="UP000189545"/>
    </source>
</evidence>
<dbReference type="InterPro" id="IPR013519">
    <property type="entry name" value="Int_alpha_beta-p"/>
</dbReference>
<dbReference type="Pfam" id="PF07593">
    <property type="entry name" value="UnbV_ASPIC"/>
    <property type="match status" value="1"/>
</dbReference>
<evidence type="ECO:0000313" key="5">
    <source>
        <dbReference type="EMBL" id="AQS38824.1"/>
    </source>
</evidence>
<evidence type="ECO:0000259" key="4">
    <source>
        <dbReference type="Pfam" id="PF07593"/>
    </source>
</evidence>
<name>A0A1S6HTM0_9GAMM</name>
<protein>
    <recommendedName>
        <fullName evidence="4">ASPIC/UnbV domain-containing protein</fullName>
    </recommendedName>
</protein>
<feature type="domain" description="ASPIC/UnbV" evidence="4">
    <location>
        <begin position="999"/>
        <end position="1066"/>
    </location>
</feature>
<dbReference type="InterPro" id="IPR011519">
    <property type="entry name" value="UnbV_ASPIC"/>
</dbReference>
<dbReference type="PANTHER" id="PTHR16026">
    <property type="entry name" value="CARTILAGE ACIDIC PROTEIN 1"/>
    <property type="match status" value="1"/>
</dbReference>
<evidence type="ECO:0000256" key="1">
    <source>
        <dbReference type="ARBA" id="ARBA00022729"/>
    </source>
</evidence>
<proteinExistence type="predicted"/>
<evidence type="ECO:0000256" key="3">
    <source>
        <dbReference type="ARBA" id="ARBA00023180"/>
    </source>
</evidence>
<gene>
    <name evidence="5" type="ORF">Sps_03706</name>
</gene>
<dbReference type="Pfam" id="PF13517">
    <property type="entry name" value="FG-GAP_3"/>
    <property type="match status" value="2"/>
</dbReference>
<dbReference type="PANTHER" id="PTHR16026:SF0">
    <property type="entry name" value="CARTILAGE ACIDIC PROTEIN 1"/>
    <property type="match status" value="1"/>
</dbReference>
<dbReference type="EMBL" id="CP014782">
    <property type="protein sequence ID" value="AQS38824.1"/>
    <property type="molecule type" value="Genomic_DNA"/>
</dbReference>
<dbReference type="InterPro" id="IPR027039">
    <property type="entry name" value="Crtac1"/>
</dbReference>
<dbReference type="SUPFAM" id="SSF69318">
    <property type="entry name" value="Integrin alpha N-terminal domain"/>
    <property type="match status" value="1"/>
</dbReference>
<accession>A0A1S6HTM0</accession>
<dbReference type="RefSeq" id="WP_077753806.1">
    <property type="nucleotide sequence ID" value="NZ_CP014782.1"/>
</dbReference>
<keyword evidence="1" id="KW-0732">Signal</keyword>
<keyword evidence="6" id="KW-1185">Reference proteome</keyword>
<dbReference type="KEGG" id="spsw:Sps_03706"/>